<protein>
    <submittedName>
        <fullName evidence="3">GTP:adenosylcobinamide-phosphate guanylyltransferase</fullName>
    </submittedName>
</protein>
<reference evidence="3 4" key="1">
    <citation type="submission" date="2020-11" db="EMBL/GenBank/DDBJ databases">
        <title>Carbohydrate-dependent, anaerobic sulfur respiration: A novel catabolism in halophilic archaea.</title>
        <authorList>
            <person name="Sorokin D.Y."/>
            <person name="Messina E."/>
            <person name="Smedile F."/>
            <person name="La Cono V."/>
            <person name="Hallsworth J.E."/>
            <person name="Yakimov M.M."/>
        </authorList>
    </citation>
    <scope>NUCLEOTIDE SEQUENCE [LARGE SCALE GENOMIC DNA]</scope>
    <source>
        <strain evidence="3 4">HSR-Est</strain>
    </source>
</reference>
<dbReference type="InterPro" id="IPR025877">
    <property type="entry name" value="MobA-like_NTP_Trfase"/>
</dbReference>
<evidence type="ECO:0000256" key="1">
    <source>
        <dbReference type="ARBA" id="ARBA00022679"/>
    </source>
</evidence>
<dbReference type="Pfam" id="PF12804">
    <property type="entry name" value="NTP_transf_3"/>
    <property type="match status" value="1"/>
</dbReference>
<keyword evidence="1 3" id="KW-0808">Transferase</keyword>
<keyword evidence="4" id="KW-1185">Reference proteome</keyword>
<dbReference type="GeneID" id="68858976"/>
<dbReference type="GO" id="GO:0016779">
    <property type="term" value="F:nucleotidyltransferase activity"/>
    <property type="evidence" value="ECO:0007669"/>
    <property type="project" value="UniProtKB-KW"/>
</dbReference>
<dbReference type="PANTHER" id="PTHR19136">
    <property type="entry name" value="MOLYBDENUM COFACTOR GUANYLYLTRANSFERASE"/>
    <property type="match status" value="1"/>
</dbReference>
<evidence type="ECO:0000313" key="4">
    <source>
        <dbReference type="Proteomes" id="UP000663292"/>
    </source>
</evidence>
<evidence type="ECO:0000259" key="2">
    <source>
        <dbReference type="Pfam" id="PF12804"/>
    </source>
</evidence>
<dbReference type="Proteomes" id="UP000663292">
    <property type="component" value="Chromosome"/>
</dbReference>
<dbReference type="InterPro" id="IPR029044">
    <property type="entry name" value="Nucleotide-diphossugar_trans"/>
</dbReference>
<dbReference type="AlphaFoldDB" id="A0A897NYP6"/>
<dbReference type="SUPFAM" id="SSF53448">
    <property type="entry name" value="Nucleotide-diphospho-sugar transferases"/>
    <property type="match status" value="1"/>
</dbReference>
<name>A0A897NYP6_9EURY</name>
<dbReference type="EMBL" id="CP064791">
    <property type="protein sequence ID" value="QSG15853.1"/>
    <property type="molecule type" value="Genomic_DNA"/>
</dbReference>
<accession>A0A897NYP6</accession>
<keyword evidence="3" id="KW-0548">Nucleotidyltransferase</keyword>
<dbReference type="Gene3D" id="3.90.550.10">
    <property type="entry name" value="Spore Coat Polysaccharide Biosynthesis Protein SpsA, Chain A"/>
    <property type="match status" value="1"/>
</dbReference>
<proteinExistence type="predicted"/>
<gene>
    <name evidence="3" type="ORF">HSEST_2341</name>
</gene>
<sequence>MCGGRGTRLDAPVEKPLYEIGGRPMVDRVLEGVRPAVGTTYAVVSPHTPETAAHVDAPTIETPGEGYVADLERALSTVEQPVLTVAADLPLLTGSIVAGVVDAHERGSLSVSVPADLKRDLGVSADTTVESESGELAPTGLNVVGDGPERRLVLADERLAVNVNRPGDARIAEELL</sequence>
<dbReference type="PANTHER" id="PTHR19136:SF86">
    <property type="entry name" value="ADENOSYLCOBINAMIDE-PHOSPHATE GUANYLYLTRANSFERASE"/>
    <property type="match status" value="1"/>
</dbReference>
<dbReference type="RefSeq" id="WP_229122994.1">
    <property type="nucleotide sequence ID" value="NZ_CP064791.1"/>
</dbReference>
<evidence type="ECO:0000313" key="3">
    <source>
        <dbReference type="EMBL" id="QSG15853.1"/>
    </source>
</evidence>
<organism evidence="3 4">
    <name type="scientific">Halapricum desulfuricans</name>
    <dbReference type="NCBI Taxonomy" id="2841257"/>
    <lineage>
        <taxon>Archaea</taxon>
        <taxon>Methanobacteriati</taxon>
        <taxon>Methanobacteriota</taxon>
        <taxon>Stenosarchaea group</taxon>
        <taxon>Halobacteria</taxon>
        <taxon>Halobacteriales</taxon>
        <taxon>Haloarculaceae</taxon>
        <taxon>Halapricum</taxon>
    </lineage>
</organism>
<feature type="domain" description="MobA-like NTP transferase" evidence="2">
    <location>
        <begin position="2"/>
        <end position="117"/>
    </location>
</feature>